<proteinExistence type="predicted"/>
<reference evidence="2 3" key="1">
    <citation type="submission" date="2018-04" db="EMBL/GenBank/DDBJ databases">
        <title>Novel Campyloabacter and Helicobacter Species and Strains.</title>
        <authorList>
            <person name="Mannion A.J."/>
            <person name="Shen Z."/>
            <person name="Fox J.G."/>
        </authorList>
    </citation>
    <scope>NUCLEOTIDE SEQUENCE [LARGE SCALE GENOMIC DNA]</scope>
    <source>
        <strain evidence="2 3">MIT 98-6070</strain>
    </source>
</reference>
<evidence type="ECO:0000259" key="1">
    <source>
        <dbReference type="Pfam" id="PF01569"/>
    </source>
</evidence>
<protein>
    <submittedName>
        <fullName evidence="2">Phosphatase PAP2 family protein</fullName>
    </submittedName>
</protein>
<dbReference type="InterPro" id="IPR036938">
    <property type="entry name" value="PAP2/HPO_sf"/>
</dbReference>
<dbReference type="AlphaFoldDB" id="A0A3D8I2F2"/>
<dbReference type="Proteomes" id="UP000256599">
    <property type="component" value="Unassembled WGS sequence"/>
</dbReference>
<organism evidence="2 3">
    <name type="scientific">Helicobacter marmotae</name>
    <dbReference type="NCBI Taxonomy" id="152490"/>
    <lineage>
        <taxon>Bacteria</taxon>
        <taxon>Pseudomonadati</taxon>
        <taxon>Campylobacterota</taxon>
        <taxon>Epsilonproteobacteria</taxon>
        <taxon>Campylobacterales</taxon>
        <taxon>Helicobacteraceae</taxon>
        <taxon>Helicobacter</taxon>
    </lineage>
</organism>
<dbReference type="InterPro" id="IPR000326">
    <property type="entry name" value="PAP2/HPO"/>
</dbReference>
<keyword evidence="3" id="KW-1185">Reference proteome</keyword>
<feature type="domain" description="Phosphatidic acid phosphatase type 2/haloperoxidase" evidence="1">
    <location>
        <begin position="101"/>
        <end position="181"/>
    </location>
</feature>
<dbReference type="SUPFAM" id="SSF48317">
    <property type="entry name" value="Acid phosphatase/Vanadium-dependent haloperoxidase"/>
    <property type="match status" value="1"/>
</dbReference>
<sequence length="204" mass="22723">MQALYTILAPKEKRMKQMYMIFLSCICLTQGFSQKRGGFEIYGDVMQVLPLAMMAYSYSLGDMQGVRWQAIAAGTTLASSHIIKQSFVVLAQRSESQARISQRPNNGRFDGFPSGHTSWAFSSVGFALKRYGWKVALPVGILATSVGVSRIHAQKHTTLQVLSGAALGFGISYFLSPAWVKNISLWVDFREGKYTYCMAYRGNF</sequence>
<dbReference type="Pfam" id="PF01569">
    <property type="entry name" value="PAP2"/>
    <property type="match status" value="1"/>
</dbReference>
<dbReference type="EMBL" id="NXLR01000015">
    <property type="protein sequence ID" value="RDU59267.1"/>
    <property type="molecule type" value="Genomic_DNA"/>
</dbReference>
<evidence type="ECO:0000313" key="2">
    <source>
        <dbReference type="EMBL" id="RDU59267.1"/>
    </source>
</evidence>
<comment type="caution">
    <text evidence="2">The sequence shown here is derived from an EMBL/GenBank/DDBJ whole genome shotgun (WGS) entry which is preliminary data.</text>
</comment>
<name>A0A3D8I2F2_9HELI</name>
<evidence type="ECO:0000313" key="3">
    <source>
        <dbReference type="Proteomes" id="UP000256599"/>
    </source>
</evidence>
<dbReference type="Gene3D" id="1.20.144.10">
    <property type="entry name" value="Phosphatidic acid phosphatase type 2/haloperoxidase"/>
    <property type="match status" value="1"/>
</dbReference>
<accession>A0A3D8I2F2</accession>
<gene>
    <name evidence="2" type="ORF">CQA63_07420</name>
</gene>